<dbReference type="GO" id="GO:0006006">
    <property type="term" value="P:glucose metabolic process"/>
    <property type="evidence" value="ECO:0007669"/>
    <property type="project" value="TreeGrafter"/>
</dbReference>
<comment type="caution">
    <text evidence="4">The sequence shown here is derived from an EMBL/GenBank/DDBJ whole genome shotgun (WGS) entry which is preliminary data.</text>
</comment>
<dbReference type="OrthoDB" id="9779408at2"/>
<dbReference type="PANTHER" id="PTHR10091">
    <property type="entry name" value="ALDOSE-1-EPIMERASE"/>
    <property type="match status" value="1"/>
</dbReference>
<dbReference type="EMBL" id="AZFA01000001">
    <property type="protein sequence ID" value="KRL68462.1"/>
    <property type="molecule type" value="Genomic_DNA"/>
</dbReference>
<proteinExistence type="inferred from homology"/>
<protein>
    <submittedName>
        <fullName evidence="4">Aldose 1-epimerase</fullName>
    </submittedName>
</protein>
<dbReference type="Gene3D" id="2.70.98.10">
    <property type="match status" value="1"/>
</dbReference>
<dbReference type="PATRIC" id="fig|1423815.3.peg.161"/>
<keyword evidence="5" id="KW-1185">Reference proteome</keyword>
<keyword evidence="2" id="KW-0413">Isomerase</keyword>
<gene>
    <name evidence="4" type="ORF">FC27_GL000160</name>
</gene>
<name>A0A0R1SIQ9_9LACO</name>
<comment type="similarity">
    <text evidence="1">Belongs to the aldose epimerase family.</text>
</comment>
<dbReference type="eggNOG" id="COG2017">
    <property type="taxonomic scope" value="Bacteria"/>
</dbReference>
<reference evidence="4 5" key="1">
    <citation type="journal article" date="2015" name="Genome Announc.">
        <title>Expanding the biotechnology potential of lactobacilli through comparative genomics of 213 strains and associated genera.</title>
        <authorList>
            <person name="Sun Z."/>
            <person name="Harris H.M."/>
            <person name="McCann A."/>
            <person name="Guo C."/>
            <person name="Argimon S."/>
            <person name="Zhang W."/>
            <person name="Yang X."/>
            <person name="Jeffery I.B."/>
            <person name="Cooney J.C."/>
            <person name="Kagawa T.F."/>
            <person name="Liu W."/>
            <person name="Song Y."/>
            <person name="Salvetti E."/>
            <person name="Wrobel A."/>
            <person name="Rasinkangas P."/>
            <person name="Parkhill J."/>
            <person name="Rea M.C."/>
            <person name="O'Sullivan O."/>
            <person name="Ritari J."/>
            <person name="Douillard F.P."/>
            <person name="Paul Ross R."/>
            <person name="Yang R."/>
            <person name="Briner A.E."/>
            <person name="Felis G.E."/>
            <person name="de Vos W.M."/>
            <person name="Barrangou R."/>
            <person name="Klaenhammer T.R."/>
            <person name="Caufield P.W."/>
            <person name="Cui Y."/>
            <person name="Zhang H."/>
            <person name="O'Toole P.W."/>
        </authorList>
    </citation>
    <scope>NUCLEOTIDE SEQUENCE [LARGE SCALE GENOMIC DNA]</scope>
    <source>
        <strain evidence="4 5">DSM 14857</strain>
    </source>
</reference>
<dbReference type="Pfam" id="PF01263">
    <property type="entry name" value="Aldose_epim"/>
    <property type="match status" value="1"/>
</dbReference>
<dbReference type="Proteomes" id="UP000051647">
    <property type="component" value="Unassembled WGS sequence"/>
</dbReference>
<dbReference type="GO" id="GO:0033499">
    <property type="term" value="P:galactose catabolic process via UDP-galactose, Leloir pathway"/>
    <property type="evidence" value="ECO:0007669"/>
    <property type="project" value="TreeGrafter"/>
</dbReference>
<dbReference type="GO" id="GO:0030246">
    <property type="term" value="F:carbohydrate binding"/>
    <property type="evidence" value="ECO:0007669"/>
    <property type="project" value="InterPro"/>
</dbReference>
<dbReference type="PANTHER" id="PTHR10091:SF0">
    <property type="entry name" value="GALACTOSE MUTAROTASE"/>
    <property type="match status" value="1"/>
</dbReference>
<sequence length="334" mass="37081">MISEQNFGKVNGEDVKLYTIENDNKTKLSVISYAAAWQNFEVVEDGVTHSLIAHYDKVEDYVDTPYQVGKTVGRVAGRIGNAKFTINGKQFKLPANEGDNLLHGGDKGIQTHNFDSEMDEKNNSVIFKTTMKSSEDNFPGDLELTITYTLTKSNQVLINYQAVSTEDTLFNPTCHVYFNVLNDTTDVSEQKLQINADESLAVYGDKVPTGRKLPVTSGYDFREPKTIGQGLKDLKAENDKIEFDDCYVTGDSKSDSAILSGDGRAMILSSDRNGLVIFTANPNDADKADKHEYSCLATEMQTLPDAINHKDFGDIVLPKGKTVSYTNKYQYVKN</sequence>
<evidence type="ECO:0000256" key="2">
    <source>
        <dbReference type="ARBA" id="ARBA00023235"/>
    </source>
</evidence>
<dbReference type="InterPro" id="IPR014718">
    <property type="entry name" value="GH-type_carb-bd"/>
</dbReference>
<dbReference type="InterPro" id="IPR011013">
    <property type="entry name" value="Gal_mutarotase_sf_dom"/>
</dbReference>
<dbReference type="CDD" id="cd09019">
    <property type="entry name" value="galactose_mutarotase_like"/>
    <property type="match status" value="1"/>
</dbReference>
<dbReference type="STRING" id="1423815.FC27_GL000160"/>
<organism evidence="4 5">
    <name type="scientific">Companilactobacillus versmoldensis DSM 14857 = KCTC 3814</name>
    <dbReference type="NCBI Taxonomy" id="1423815"/>
    <lineage>
        <taxon>Bacteria</taxon>
        <taxon>Bacillati</taxon>
        <taxon>Bacillota</taxon>
        <taxon>Bacilli</taxon>
        <taxon>Lactobacillales</taxon>
        <taxon>Lactobacillaceae</taxon>
        <taxon>Companilactobacillus</taxon>
    </lineage>
</organism>
<dbReference type="RefSeq" id="WP_010623590.1">
    <property type="nucleotide sequence ID" value="NZ_AZFA01000001.1"/>
</dbReference>
<evidence type="ECO:0000313" key="4">
    <source>
        <dbReference type="EMBL" id="KRL68462.1"/>
    </source>
</evidence>
<dbReference type="AlphaFoldDB" id="A0A0R1SIQ9"/>
<dbReference type="GO" id="GO:0004034">
    <property type="term" value="F:aldose 1-epimerase activity"/>
    <property type="evidence" value="ECO:0007669"/>
    <property type="project" value="TreeGrafter"/>
</dbReference>
<dbReference type="GO" id="GO:0005737">
    <property type="term" value="C:cytoplasm"/>
    <property type="evidence" value="ECO:0007669"/>
    <property type="project" value="TreeGrafter"/>
</dbReference>
<keyword evidence="3" id="KW-0119">Carbohydrate metabolism</keyword>
<dbReference type="InterPro" id="IPR008183">
    <property type="entry name" value="Aldose_1/G6P_1-epimerase"/>
</dbReference>
<evidence type="ECO:0000256" key="1">
    <source>
        <dbReference type="ARBA" id="ARBA00006206"/>
    </source>
</evidence>
<dbReference type="InterPro" id="IPR047215">
    <property type="entry name" value="Galactose_mutarotase-like"/>
</dbReference>
<dbReference type="SUPFAM" id="SSF74650">
    <property type="entry name" value="Galactose mutarotase-like"/>
    <property type="match status" value="1"/>
</dbReference>
<evidence type="ECO:0000256" key="3">
    <source>
        <dbReference type="ARBA" id="ARBA00023277"/>
    </source>
</evidence>
<accession>A0A0R1SIQ9</accession>
<evidence type="ECO:0000313" key="5">
    <source>
        <dbReference type="Proteomes" id="UP000051647"/>
    </source>
</evidence>